<evidence type="ECO:0000256" key="1">
    <source>
        <dbReference type="ARBA" id="ARBA00004141"/>
    </source>
</evidence>
<keyword evidence="9" id="KW-1185">Reference proteome</keyword>
<dbReference type="GO" id="GO:0016020">
    <property type="term" value="C:membrane"/>
    <property type="evidence" value="ECO:0007669"/>
    <property type="project" value="UniProtKB-SubCell"/>
</dbReference>
<dbReference type="AlphaFoldDB" id="A0A232FP17"/>
<sequence length="304" mass="33422">MNSLNLERSSSNSKMIKFGGGANNNGSAGGRGPIIRMANTNSHSQGGIDCCFCRCCTCIHLEYLRTLPGIIKLLETVISGFIQSLLINYGLRYSATIGSAFEGALTTSSACFLTSAVLLTCYVISEKSYRLIRASLFEMMFNSLSCFLYLSSTVYLAFATKMFLWPMYVITPGFDVYPAMTAAYLNTSARELLTDEVTWSTTEMPLTPEEEDTIVTLVVVVVGVLAAIILLFSMGLFIDCRTQKTINGTGKRKRLRLKMPPLGRARLQQNQQQRREDSKCLATDMCPNGASEYAATSQQPEAIV</sequence>
<feature type="transmembrane region" description="Helical" evidence="6">
    <location>
        <begin position="136"/>
        <end position="158"/>
    </location>
</feature>
<evidence type="ECO:0000313" key="9">
    <source>
        <dbReference type="Proteomes" id="UP000215335"/>
    </source>
</evidence>
<dbReference type="EMBL" id="NNAY01000006">
    <property type="protein sequence ID" value="OXU32107.1"/>
    <property type="molecule type" value="Genomic_DNA"/>
</dbReference>
<proteinExistence type="predicted"/>
<name>A0A232FP17_9HYME</name>
<dbReference type="Proteomes" id="UP000215335">
    <property type="component" value="Unassembled WGS sequence"/>
</dbReference>
<keyword evidence="3 6" id="KW-1133">Transmembrane helix</keyword>
<feature type="domain" description="MARVEL" evidence="7">
    <location>
        <begin position="63"/>
        <end position="206"/>
    </location>
</feature>
<evidence type="ECO:0000256" key="2">
    <source>
        <dbReference type="ARBA" id="ARBA00022692"/>
    </source>
</evidence>
<reference evidence="8 9" key="1">
    <citation type="journal article" date="2017" name="Curr. Biol.">
        <title>The Evolution of Venom by Co-option of Single-Copy Genes.</title>
        <authorList>
            <person name="Martinson E.O."/>
            <person name="Mrinalini"/>
            <person name="Kelkar Y.D."/>
            <person name="Chang C.H."/>
            <person name="Werren J.H."/>
        </authorList>
    </citation>
    <scope>NUCLEOTIDE SEQUENCE [LARGE SCALE GENOMIC DNA]</scope>
    <source>
        <strain evidence="8 9">Alberta</strain>
        <tissue evidence="8">Whole body</tissue>
    </source>
</reference>
<gene>
    <name evidence="8" type="ORF">TSAR_002948</name>
</gene>
<dbReference type="OrthoDB" id="10044855at2759"/>
<keyword evidence="2 5" id="KW-0812">Transmembrane</keyword>
<comment type="caution">
    <text evidence="8">The sequence shown here is derived from an EMBL/GenBank/DDBJ whole genome shotgun (WGS) entry which is preliminary data.</text>
</comment>
<evidence type="ECO:0000256" key="6">
    <source>
        <dbReference type="SAM" id="Phobius"/>
    </source>
</evidence>
<dbReference type="PROSITE" id="PS51225">
    <property type="entry name" value="MARVEL"/>
    <property type="match status" value="1"/>
</dbReference>
<evidence type="ECO:0000259" key="7">
    <source>
        <dbReference type="PROSITE" id="PS51225"/>
    </source>
</evidence>
<accession>A0A232FP17</accession>
<dbReference type="Pfam" id="PF01284">
    <property type="entry name" value="MARVEL"/>
    <property type="match status" value="1"/>
</dbReference>
<comment type="subcellular location">
    <subcellularLocation>
        <location evidence="1">Membrane</location>
        <topology evidence="1">Multi-pass membrane protein</topology>
    </subcellularLocation>
</comment>
<evidence type="ECO:0000313" key="8">
    <source>
        <dbReference type="EMBL" id="OXU32107.1"/>
    </source>
</evidence>
<evidence type="ECO:0000256" key="3">
    <source>
        <dbReference type="ARBA" id="ARBA00022989"/>
    </source>
</evidence>
<dbReference type="InterPro" id="IPR008253">
    <property type="entry name" value="Marvel"/>
</dbReference>
<feature type="transmembrane region" description="Helical" evidence="6">
    <location>
        <begin position="214"/>
        <end position="238"/>
    </location>
</feature>
<evidence type="ECO:0000256" key="5">
    <source>
        <dbReference type="PROSITE-ProRule" id="PRU00581"/>
    </source>
</evidence>
<keyword evidence="4 5" id="KW-0472">Membrane</keyword>
<organism evidence="8 9">
    <name type="scientific">Trichomalopsis sarcophagae</name>
    <dbReference type="NCBI Taxonomy" id="543379"/>
    <lineage>
        <taxon>Eukaryota</taxon>
        <taxon>Metazoa</taxon>
        <taxon>Ecdysozoa</taxon>
        <taxon>Arthropoda</taxon>
        <taxon>Hexapoda</taxon>
        <taxon>Insecta</taxon>
        <taxon>Pterygota</taxon>
        <taxon>Neoptera</taxon>
        <taxon>Endopterygota</taxon>
        <taxon>Hymenoptera</taxon>
        <taxon>Apocrita</taxon>
        <taxon>Proctotrupomorpha</taxon>
        <taxon>Chalcidoidea</taxon>
        <taxon>Pteromalidae</taxon>
        <taxon>Pteromalinae</taxon>
        <taxon>Trichomalopsis</taxon>
    </lineage>
</organism>
<protein>
    <recommendedName>
        <fullName evidence="7">MARVEL domain-containing protein</fullName>
    </recommendedName>
</protein>
<evidence type="ECO:0000256" key="4">
    <source>
        <dbReference type="ARBA" id="ARBA00023136"/>
    </source>
</evidence>
<feature type="transmembrane region" description="Helical" evidence="6">
    <location>
        <begin position="103"/>
        <end position="124"/>
    </location>
</feature>